<dbReference type="GO" id="GO:0003677">
    <property type="term" value="F:DNA binding"/>
    <property type="evidence" value="ECO:0007669"/>
    <property type="project" value="UniProtKB-KW"/>
</dbReference>
<dbReference type="EMBL" id="CABWKZ010000014">
    <property type="protein sequence ID" value="VXA55272.1"/>
    <property type="molecule type" value="Genomic_DNA"/>
</dbReference>
<keyword evidence="4" id="KW-0233">DNA recombination</keyword>
<evidence type="ECO:0000256" key="3">
    <source>
        <dbReference type="ARBA" id="ARBA00023125"/>
    </source>
</evidence>
<proteinExistence type="inferred from homology"/>
<evidence type="ECO:0000313" key="6">
    <source>
        <dbReference type="EMBL" id="VXA55272.1"/>
    </source>
</evidence>
<evidence type="ECO:0000256" key="4">
    <source>
        <dbReference type="ARBA" id="ARBA00023172"/>
    </source>
</evidence>
<evidence type="ECO:0000313" key="7">
    <source>
        <dbReference type="Proteomes" id="UP000430404"/>
    </source>
</evidence>
<protein>
    <submittedName>
        <fullName evidence="6">Integrase</fullName>
    </submittedName>
</protein>
<accession>A0A653K378</accession>
<sequence>MLSDAKIRTLKADEKMYRVLDAERLYIEVRPTGKKVWRLKYTLDGKEGSISFGDYPAISLAEARKKKDEVKSLLAKGINPVQQKKQEKLDRQREAVNTFKAIAEEYVTEKMQYKSEDYVNRFRGCMEKDVYPVIGRKPIKEVSAADILGIMRDTVTRVRKEAKYGTGEAAANLNRRFIGLVMRYAIITSRAEYDPSPALKGAIEQPEVENARPLENAERQQLRSRLDSYGGTTTVKNAGLAMLYSMLRTVEIRRMKWQFVDFENRIVTFPKASKRKVQERSMKKNRVHIVPMSNQLYDLLQLQFKITGEHEYVFTSPYKWGCMLSASAMNKMLMYVGLDEVTAHDFRATASTLLNEKGYETDWIEKQLAHAEDNKTRASYNHARWLDDRRDMLQDWADIVDSWKD</sequence>
<dbReference type="InterPro" id="IPR025166">
    <property type="entry name" value="Integrase_DNA_bind_dom"/>
</dbReference>
<dbReference type="InterPro" id="IPR053876">
    <property type="entry name" value="Phage_int_M"/>
</dbReference>
<feature type="domain" description="Tyr recombinase" evidence="5">
    <location>
        <begin position="209"/>
        <end position="393"/>
    </location>
</feature>
<dbReference type="CDD" id="cd00801">
    <property type="entry name" value="INT_P4_C"/>
    <property type="match status" value="1"/>
</dbReference>
<organism evidence="6 7">
    <name type="scientific">Acinetobacter proteolyticus</name>
    <dbReference type="NCBI Taxonomy" id="1776741"/>
    <lineage>
        <taxon>Bacteria</taxon>
        <taxon>Pseudomonadati</taxon>
        <taxon>Pseudomonadota</taxon>
        <taxon>Gammaproteobacteria</taxon>
        <taxon>Moraxellales</taxon>
        <taxon>Moraxellaceae</taxon>
        <taxon>Acinetobacter</taxon>
    </lineage>
</organism>
<dbReference type="RefSeq" id="WP_159724994.1">
    <property type="nucleotide sequence ID" value="NZ_LR732744.1"/>
</dbReference>
<dbReference type="GO" id="GO:0015074">
    <property type="term" value="P:DNA integration"/>
    <property type="evidence" value="ECO:0007669"/>
    <property type="project" value="UniProtKB-KW"/>
</dbReference>
<dbReference type="Gene3D" id="1.10.150.130">
    <property type="match status" value="1"/>
</dbReference>
<keyword evidence="3" id="KW-0238">DNA-binding</keyword>
<dbReference type="PANTHER" id="PTHR30629:SF2">
    <property type="entry name" value="PROPHAGE INTEGRASE INTS-RELATED"/>
    <property type="match status" value="1"/>
</dbReference>
<dbReference type="Proteomes" id="UP000430404">
    <property type="component" value="Unassembled WGS sequence"/>
</dbReference>
<dbReference type="PROSITE" id="PS51898">
    <property type="entry name" value="TYR_RECOMBINASE"/>
    <property type="match status" value="1"/>
</dbReference>
<dbReference type="AlphaFoldDB" id="A0A653K378"/>
<name>A0A653K378_9GAMM</name>
<dbReference type="Gene3D" id="3.30.160.390">
    <property type="entry name" value="Integrase, DNA-binding domain"/>
    <property type="match status" value="1"/>
</dbReference>
<evidence type="ECO:0000256" key="2">
    <source>
        <dbReference type="ARBA" id="ARBA00022908"/>
    </source>
</evidence>
<dbReference type="GO" id="GO:0006310">
    <property type="term" value="P:DNA recombination"/>
    <property type="evidence" value="ECO:0007669"/>
    <property type="project" value="UniProtKB-KW"/>
</dbReference>
<dbReference type="InterPro" id="IPR010998">
    <property type="entry name" value="Integrase_recombinase_N"/>
</dbReference>
<evidence type="ECO:0000259" key="5">
    <source>
        <dbReference type="PROSITE" id="PS51898"/>
    </source>
</evidence>
<dbReference type="InterPro" id="IPR050808">
    <property type="entry name" value="Phage_Integrase"/>
</dbReference>
<dbReference type="Pfam" id="PF22022">
    <property type="entry name" value="Phage_int_M"/>
    <property type="match status" value="1"/>
</dbReference>
<gene>
    <name evidence="6" type="ORF">ACI8B_210074</name>
</gene>
<dbReference type="PANTHER" id="PTHR30629">
    <property type="entry name" value="PROPHAGE INTEGRASE"/>
    <property type="match status" value="1"/>
</dbReference>
<dbReference type="InterPro" id="IPR002104">
    <property type="entry name" value="Integrase_catalytic"/>
</dbReference>
<dbReference type="Pfam" id="PF00589">
    <property type="entry name" value="Phage_integrase"/>
    <property type="match status" value="1"/>
</dbReference>
<reference evidence="6 7" key="1">
    <citation type="submission" date="2019-10" db="EMBL/GenBank/DDBJ databases">
        <authorList>
            <person name="Karimi E."/>
        </authorList>
    </citation>
    <scope>NUCLEOTIDE SEQUENCE [LARGE SCALE GENOMIC DNA]</scope>
    <source>
        <strain evidence="6">Acinetobacter sp. 8BE</strain>
    </source>
</reference>
<evidence type="ECO:0000256" key="1">
    <source>
        <dbReference type="ARBA" id="ARBA00008857"/>
    </source>
</evidence>
<dbReference type="InterPro" id="IPR013762">
    <property type="entry name" value="Integrase-like_cat_sf"/>
</dbReference>
<dbReference type="Gene3D" id="1.10.443.10">
    <property type="entry name" value="Intergrase catalytic core"/>
    <property type="match status" value="1"/>
</dbReference>
<dbReference type="Pfam" id="PF13356">
    <property type="entry name" value="Arm-DNA-bind_3"/>
    <property type="match status" value="1"/>
</dbReference>
<keyword evidence="2" id="KW-0229">DNA integration</keyword>
<dbReference type="SUPFAM" id="SSF56349">
    <property type="entry name" value="DNA breaking-rejoining enzymes"/>
    <property type="match status" value="1"/>
</dbReference>
<dbReference type="InterPro" id="IPR038488">
    <property type="entry name" value="Integrase_DNA-bd_sf"/>
</dbReference>
<comment type="similarity">
    <text evidence="1">Belongs to the 'phage' integrase family.</text>
</comment>
<dbReference type="InterPro" id="IPR011010">
    <property type="entry name" value="DNA_brk_join_enz"/>
</dbReference>